<dbReference type="PANTHER" id="PTHR30570">
    <property type="entry name" value="PERIPLASMIC PHOSPHATE BINDING COMPONENT OF PHOSPHATE ABC TRANSPORTER"/>
    <property type="match status" value="1"/>
</dbReference>
<evidence type="ECO:0000313" key="5">
    <source>
        <dbReference type="Proteomes" id="UP000243518"/>
    </source>
</evidence>
<dbReference type="EMBL" id="FNVE01000007">
    <property type="protein sequence ID" value="SEG44773.1"/>
    <property type="molecule type" value="Genomic_DNA"/>
</dbReference>
<keyword evidence="1" id="KW-0732">Signal</keyword>
<dbReference type="Pfam" id="PF12849">
    <property type="entry name" value="PBP_like_2"/>
    <property type="match status" value="1"/>
</dbReference>
<feature type="domain" description="OmpA-like" evidence="3">
    <location>
        <begin position="324"/>
        <end position="439"/>
    </location>
</feature>
<organism evidence="4 5">
    <name type="scientific">Halopseudomonas aestusnigri</name>
    <dbReference type="NCBI Taxonomy" id="857252"/>
    <lineage>
        <taxon>Bacteria</taxon>
        <taxon>Pseudomonadati</taxon>
        <taxon>Pseudomonadota</taxon>
        <taxon>Gammaproteobacteria</taxon>
        <taxon>Pseudomonadales</taxon>
        <taxon>Pseudomonadaceae</taxon>
        <taxon>Halopseudomonas</taxon>
    </lineage>
</organism>
<dbReference type="InterPro" id="IPR036737">
    <property type="entry name" value="OmpA-like_sf"/>
</dbReference>
<dbReference type="Proteomes" id="UP000243518">
    <property type="component" value="Unassembled WGS sequence"/>
</dbReference>
<dbReference type="Gene3D" id="3.30.1330.60">
    <property type="entry name" value="OmpA-like domain"/>
    <property type="match status" value="1"/>
</dbReference>
<evidence type="ECO:0000256" key="1">
    <source>
        <dbReference type="ARBA" id="ARBA00022729"/>
    </source>
</evidence>
<dbReference type="PROSITE" id="PS51123">
    <property type="entry name" value="OMPA_2"/>
    <property type="match status" value="1"/>
</dbReference>
<keyword evidence="2" id="KW-0472">Membrane</keyword>
<reference evidence="4 5" key="1">
    <citation type="submission" date="2016-10" db="EMBL/GenBank/DDBJ databases">
        <authorList>
            <person name="Varghese N."/>
            <person name="Submissions S."/>
        </authorList>
    </citation>
    <scope>NUCLEOTIDE SEQUENCE [LARGE SCALE GENOMIC DNA]</scope>
    <source>
        <strain evidence="4 5">CECT 8317</strain>
    </source>
</reference>
<evidence type="ECO:0000256" key="2">
    <source>
        <dbReference type="PROSITE-ProRule" id="PRU00473"/>
    </source>
</evidence>
<dbReference type="Gene3D" id="3.40.190.10">
    <property type="entry name" value="Periplasmic binding protein-like II"/>
    <property type="match status" value="2"/>
</dbReference>
<sequence length="439" mass="47727">MHSVRRYLRHLWLSFALLPGLASAHVLEIHGSNTIGATLAPMLMTGFLQQLTGNPVTARPTGTANETVLATSYNGKPMTVLVAAHGTSTGFSALAADHADIWAASRRVKGSEREAMTSRADMTSPDSEHVIAIDGLAILVHPSNPVEQLNIDTLARVFAGEISNWSEVGGPDRPIRIYARDEQSGTWDTFKELVLAGRYNLTPSAQRYESNDQLSNDVSNDPSGIGFAGFASAGNSKLLAIADGNAPALRPSALSVATEDYPLARRLYLYTAGDTGEPLARQFIEYVQSPTGQAIVAESGFFSQTPFAVDLPPDASVPDTFRRLTENYQRLSVNFRFAEGRTQLDNKARRDLQRVQQYLEGTGKTGRDLMLIGFADQQSHELRAQMISELRALSAAKALREMGTRVQGYVGYGHYMPVGSAGGESGARRNGRVEVWVRR</sequence>
<dbReference type="CDD" id="cd13653">
    <property type="entry name" value="PBP2_phosphate_like_1"/>
    <property type="match status" value="1"/>
</dbReference>
<dbReference type="SUPFAM" id="SSF53850">
    <property type="entry name" value="Periplasmic binding protein-like II"/>
    <property type="match status" value="1"/>
</dbReference>
<dbReference type="SUPFAM" id="SSF103088">
    <property type="entry name" value="OmpA-like"/>
    <property type="match status" value="1"/>
</dbReference>
<dbReference type="InterPro" id="IPR024370">
    <property type="entry name" value="PBP_domain"/>
</dbReference>
<proteinExistence type="predicted"/>
<keyword evidence="5" id="KW-1185">Reference proteome</keyword>
<dbReference type="Pfam" id="PF00691">
    <property type="entry name" value="OmpA"/>
    <property type="match status" value="1"/>
</dbReference>
<dbReference type="RefSeq" id="WP_088276029.1">
    <property type="nucleotide sequence ID" value="NZ_FNVE01000007.1"/>
</dbReference>
<evidence type="ECO:0000313" key="4">
    <source>
        <dbReference type="EMBL" id="SEG44773.1"/>
    </source>
</evidence>
<comment type="caution">
    <text evidence="4">The sequence shown here is derived from an EMBL/GenBank/DDBJ whole genome shotgun (WGS) entry which is preliminary data.</text>
</comment>
<dbReference type="InterPro" id="IPR050811">
    <property type="entry name" value="Phosphate_ABC_transporter"/>
</dbReference>
<accession>A0AAQ1G7Y9</accession>
<evidence type="ECO:0000259" key="3">
    <source>
        <dbReference type="PROSITE" id="PS51123"/>
    </source>
</evidence>
<dbReference type="InterPro" id="IPR006665">
    <property type="entry name" value="OmpA-like"/>
</dbReference>
<dbReference type="PANTHER" id="PTHR30570:SF1">
    <property type="entry name" value="PHOSPHATE-BINDING PROTEIN PSTS"/>
    <property type="match status" value="1"/>
</dbReference>
<dbReference type="AlphaFoldDB" id="A0AAQ1G7Y9"/>
<protein>
    <submittedName>
        <fullName evidence="4">Phosphate transport system substrate-binding protein</fullName>
    </submittedName>
</protein>
<dbReference type="GO" id="GO:0016020">
    <property type="term" value="C:membrane"/>
    <property type="evidence" value="ECO:0007669"/>
    <property type="project" value="UniProtKB-UniRule"/>
</dbReference>
<name>A0AAQ1G7Y9_9GAMM</name>
<gene>
    <name evidence="4" type="ORF">SAMN05216586_10742</name>
</gene>